<dbReference type="SUPFAM" id="SSF53756">
    <property type="entry name" value="UDP-Glycosyltransferase/glycogen phosphorylase"/>
    <property type="match status" value="1"/>
</dbReference>
<evidence type="ECO:0000259" key="2">
    <source>
        <dbReference type="Pfam" id="PF13439"/>
    </source>
</evidence>
<dbReference type="GO" id="GO:0016757">
    <property type="term" value="F:glycosyltransferase activity"/>
    <property type="evidence" value="ECO:0007669"/>
    <property type="project" value="InterPro"/>
</dbReference>
<feature type="domain" description="Glycosyltransferase subfamily 4-like N-terminal" evidence="2">
    <location>
        <begin position="18"/>
        <end position="209"/>
    </location>
</feature>
<accession>A0A6M5YXE7</accession>
<proteinExistence type="predicted"/>
<dbReference type="PANTHER" id="PTHR45947:SF3">
    <property type="entry name" value="SULFOQUINOVOSYL TRANSFERASE SQD2"/>
    <property type="match status" value="1"/>
</dbReference>
<name>A0A6M5YXE7_9BACT</name>
<dbReference type="Gene3D" id="3.40.50.2000">
    <property type="entry name" value="Glycogen Phosphorylase B"/>
    <property type="match status" value="2"/>
</dbReference>
<dbReference type="Pfam" id="PF13439">
    <property type="entry name" value="Glyco_transf_4"/>
    <property type="match status" value="1"/>
</dbReference>
<keyword evidence="4" id="KW-1185">Reference proteome</keyword>
<gene>
    <name evidence="3" type="ORF">FTUN_5636</name>
</gene>
<feature type="domain" description="Glycosyl transferase family 1" evidence="1">
    <location>
        <begin position="218"/>
        <end position="383"/>
    </location>
</feature>
<dbReference type="RefSeq" id="WP_171473312.1">
    <property type="nucleotide sequence ID" value="NZ_CP053452.2"/>
</dbReference>
<dbReference type="KEGG" id="ftj:FTUN_5636"/>
<keyword evidence="3" id="KW-0808">Transferase</keyword>
<sequence>MGAPKPHLAFYCPGTGTGGPWRYVHSLLGGLDPDEFDVTVFCDLPGAYEPRPWVRVIRLGGPDSFPGGAPVGAPPAHARAPYRGPALARLAPPAVRLWAGFGTQVRRLARLFRRTPVDLLHTQNTGCEESPVAAKLAGARCVVGTFHVDPTYDLHNERSGPSHRVLELVSNRCLDAAIAVSRATKRDWVRRSHIPADRVITIHNGIDPDTFRRRQTRADARRALGLPADGLIVGGLGRLEEAKGFTYLLAAAARLRAEFPDLTVVIAGAGPLRESLERQASQLGPVGSVRFLGFRSDVQPVLDALDVFALPSLCETLGYALLEAMATELPAVGSAVGGVPEVIAAGETGFVVPPRDAALLAERLRVLLKDRTVRDRWGAAGRHRVARDFHERDMVRKTIDVYRVRVARRKETR</sequence>
<evidence type="ECO:0000313" key="3">
    <source>
        <dbReference type="EMBL" id="QJW98056.1"/>
    </source>
</evidence>
<protein>
    <submittedName>
        <fullName evidence="3">GT4 family glycosyltransferase</fullName>
    </submittedName>
</protein>
<organism evidence="3 4">
    <name type="scientific">Frigoriglobus tundricola</name>
    <dbReference type="NCBI Taxonomy" id="2774151"/>
    <lineage>
        <taxon>Bacteria</taxon>
        <taxon>Pseudomonadati</taxon>
        <taxon>Planctomycetota</taxon>
        <taxon>Planctomycetia</taxon>
        <taxon>Gemmatales</taxon>
        <taxon>Gemmataceae</taxon>
        <taxon>Frigoriglobus</taxon>
    </lineage>
</organism>
<evidence type="ECO:0000313" key="4">
    <source>
        <dbReference type="Proteomes" id="UP000503447"/>
    </source>
</evidence>
<dbReference type="InterPro" id="IPR028098">
    <property type="entry name" value="Glyco_trans_4-like_N"/>
</dbReference>
<dbReference type="Proteomes" id="UP000503447">
    <property type="component" value="Chromosome"/>
</dbReference>
<evidence type="ECO:0000259" key="1">
    <source>
        <dbReference type="Pfam" id="PF00534"/>
    </source>
</evidence>
<dbReference type="Pfam" id="PF00534">
    <property type="entry name" value="Glycos_transf_1"/>
    <property type="match status" value="1"/>
</dbReference>
<dbReference type="AlphaFoldDB" id="A0A6M5YXE7"/>
<dbReference type="InterPro" id="IPR001296">
    <property type="entry name" value="Glyco_trans_1"/>
</dbReference>
<dbReference type="EMBL" id="CP053452">
    <property type="protein sequence ID" value="QJW98056.1"/>
    <property type="molecule type" value="Genomic_DNA"/>
</dbReference>
<reference evidence="4" key="1">
    <citation type="submission" date="2020-05" db="EMBL/GenBank/DDBJ databases">
        <title>Frigoriglobus tundricola gen. nov., sp. nov., a psychrotolerant cellulolytic planctomycete of the family Gemmataceae with two divergent copies of 16S rRNA gene.</title>
        <authorList>
            <person name="Kulichevskaya I.S."/>
            <person name="Ivanova A.A."/>
            <person name="Naumoff D.G."/>
            <person name="Beletsky A.V."/>
            <person name="Rijpstra W.I.C."/>
            <person name="Sinninghe Damste J.S."/>
            <person name="Mardanov A.V."/>
            <person name="Ravin N.V."/>
            <person name="Dedysh S.N."/>
        </authorList>
    </citation>
    <scope>NUCLEOTIDE SEQUENCE [LARGE SCALE GENOMIC DNA]</scope>
    <source>
        <strain evidence="4">PL17</strain>
    </source>
</reference>
<dbReference type="InterPro" id="IPR050194">
    <property type="entry name" value="Glycosyltransferase_grp1"/>
</dbReference>
<dbReference type="PANTHER" id="PTHR45947">
    <property type="entry name" value="SULFOQUINOVOSYL TRANSFERASE SQD2"/>
    <property type="match status" value="1"/>
</dbReference>